<dbReference type="InterPro" id="IPR050667">
    <property type="entry name" value="PPR-containing_protein"/>
</dbReference>
<keyword evidence="1" id="KW-0677">Repeat</keyword>
<evidence type="ECO:0000256" key="3">
    <source>
        <dbReference type="SAM" id="Coils"/>
    </source>
</evidence>
<dbReference type="AlphaFoldDB" id="A0A9P6SWG3"/>
<dbReference type="PROSITE" id="PS51375">
    <property type="entry name" value="PPR"/>
    <property type="match status" value="3"/>
</dbReference>
<evidence type="ECO:0000256" key="1">
    <source>
        <dbReference type="ARBA" id="ARBA00022737"/>
    </source>
</evidence>
<feature type="repeat" description="PPR" evidence="2">
    <location>
        <begin position="254"/>
        <end position="288"/>
    </location>
</feature>
<dbReference type="Pfam" id="PF13812">
    <property type="entry name" value="PPR_3"/>
    <property type="match status" value="3"/>
</dbReference>
<name>A0A9P6SWG3_9FUNG</name>
<proteinExistence type="predicted"/>
<accession>A0A9P6SWG3</accession>
<evidence type="ECO:0008006" key="7">
    <source>
        <dbReference type="Google" id="ProtNLM"/>
    </source>
</evidence>
<dbReference type="EMBL" id="JAAAID010002185">
    <property type="protein sequence ID" value="KAG0007771.1"/>
    <property type="molecule type" value="Genomic_DNA"/>
</dbReference>
<dbReference type="InterPro" id="IPR002885">
    <property type="entry name" value="PPR_rpt"/>
</dbReference>
<feature type="repeat" description="PPR" evidence="2">
    <location>
        <begin position="184"/>
        <end position="218"/>
    </location>
</feature>
<dbReference type="NCBIfam" id="TIGR00756">
    <property type="entry name" value="PPR"/>
    <property type="match status" value="2"/>
</dbReference>
<dbReference type="Gene3D" id="1.25.40.10">
    <property type="entry name" value="Tetratricopeptide repeat domain"/>
    <property type="match status" value="3"/>
</dbReference>
<evidence type="ECO:0000256" key="4">
    <source>
        <dbReference type="SAM" id="MobiDB-lite"/>
    </source>
</evidence>
<dbReference type="PANTHER" id="PTHR47939:SF13">
    <property type="entry name" value="OS03G0201400 PROTEIN"/>
    <property type="match status" value="1"/>
</dbReference>
<evidence type="ECO:0000256" key="2">
    <source>
        <dbReference type="PROSITE-ProRule" id="PRU00708"/>
    </source>
</evidence>
<comment type="caution">
    <text evidence="5">The sequence shown here is derived from an EMBL/GenBank/DDBJ whole genome shotgun (WGS) entry which is preliminary data.</text>
</comment>
<feature type="coiled-coil region" evidence="3">
    <location>
        <begin position="871"/>
        <end position="898"/>
    </location>
</feature>
<dbReference type="PANTHER" id="PTHR47939">
    <property type="entry name" value="MEMBRANE-ASSOCIATED SALT-INDUCIBLE PROTEIN-LIKE"/>
    <property type="match status" value="1"/>
</dbReference>
<protein>
    <recommendedName>
        <fullName evidence="7">Pentatricopeptide repeat protein</fullName>
    </recommendedName>
</protein>
<keyword evidence="6" id="KW-1185">Reference proteome</keyword>
<keyword evidence="3" id="KW-0175">Coiled coil</keyword>
<dbReference type="Proteomes" id="UP000703661">
    <property type="component" value="Unassembled WGS sequence"/>
</dbReference>
<reference evidence="5" key="1">
    <citation type="journal article" date="2020" name="Fungal Divers.">
        <title>Resolving the Mortierellaceae phylogeny through synthesis of multi-gene phylogenetics and phylogenomics.</title>
        <authorList>
            <person name="Vandepol N."/>
            <person name="Liber J."/>
            <person name="Desiro A."/>
            <person name="Na H."/>
            <person name="Kennedy M."/>
            <person name="Barry K."/>
            <person name="Grigoriev I.V."/>
            <person name="Miller A.N."/>
            <person name="O'Donnell K."/>
            <person name="Stajich J.E."/>
            <person name="Bonito G."/>
        </authorList>
    </citation>
    <scope>NUCLEOTIDE SEQUENCE</scope>
    <source>
        <strain evidence="5">NRRL 2769</strain>
    </source>
</reference>
<feature type="compositionally biased region" description="Low complexity" evidence="4">
    <location>
        <begin position="628"/>
        <end position="645"/>
    </location>
</feature>
<feature type="region of interest" description="Disordered" evidence="4">
    <location>
        <begin position="777"/>
        <end position="799"/>
    </location>
</feature>
<gene>
    <name evidence="5" type="ORF">BGZ80_004242</name>
</gene>
<organism evidence="5 6">
    <name type="scientific">Entomortierella chlamydospora</name>
    <dbReference type="NCBI Taxonomy" id="101097"/>
    <lineage>
        <taxon>Eukaryota</taxon>
        <taxon>Fungi</taxon>
        <taxon>Fungi incertae sedis</taxon>
        <taxon>Mucoromycota</taxon>
        <taxon>Mortierellomycotina</taxon>
        <taxon>Mortierellomycetes</taxon>
        <taxon>Mortierellales</taxon>
        <taxon>Mortierellaceae</taxon>
        <taxon>Entomortierella</taxon>
    </lineage>
</organism>
<feature type="repeat" description="PPR" evidence="2">
    <location>
        <begin position="746"/>
        <end position="780"/>
    </location>
</feature>
<evidence type="ECO:0000313" key="5">
    <source>
        <dbReference type="EMBL" id="KAG0007771.1"/>
    </source>
</evidence>
<dbReference type="InterPro" id="IPR011990">
    <property type="entry name" value="TPR-like_helical_dom_sf"/>
</dbReference>
<evidence type="ECO:0000313" key="6">
    <source>
        <dbReference type="Proteomes" id="UP000703661"/>
    </source>
</evidence>
<feature type="region of interest" description="Disordered" evidence="4">
    <location>
        <begin position="618"/>
        <end position="647"/>
    </location>
</feature>
<sequence>MDTSYPSATTLRAVLRQFRNFLKDSAKNLRDSTASTPTQLELPRARIWAQMIRGLIWMKQYRRARVAIHVMQKFGIKPTGYAWRGICRGWIEQGQLDRAEALAAKVFTRPEISHDYNLDEKPYYLTDMMGTNTGSQPDSECRIHRSPMSPNSAPLFLVIEALTECGEMERARHWFDQIPEHEITDMLTSDMVAGYLRVGQQDKAQEVIRIMARCGIKPTAIVFNPIVEHAAKNLGMEAAEDLVQDMVKLGIFLNLFTYKILVRGYIAADQKDKALECLHRIQASGIEPDRALGRILLDGFWNMSTLRKGDHGPPSVCGINRTQEMKDSLVLGELGFTGKPGWSQYCIELIERGDFEQVEEALQQALESGTTTLDPEAVRVVEALADQKEMSRARHWFNRLVSSDHVLNPHMRDNILLANMLHFMVSGYIQVQQRDEAEAVIGIMWQHGIRPTVDTINSMLLWSTIQAEMQDAENLVEIMAQSGITPNQQTYDILCQGYASRGAVESLKECLTRMENAGFGDSHSSLSIKELQADFFGQPEPLITIKEQAVSMLQPTAPSLGILDALCQRWIEHDSMAQADQFVNHLLSNPSVPTHKIPFTTLIQGWIDQSQRNAVSSSTIEAVAQSHSDSPTVKSGSSSVRSSKSLNQEVRLREESIAKMRKARSWFDKIPEAERTLDLLNRMIGGYMALGLEQESEGLVQWMALHKIKPNVTTYNHILEHTVQRLSMPAAEGLVSKMQTSDIAPNVDTWNLLIRGYVIRGELSKALQCLDRMAGKKVNSSRSPVPSAKATSRKSKSREIMETYDREIIDVVVFEGEEGNADAEFPSKISKKEAPSTRSYRAVDPNEMTEQLILSGFGPELKPLQGRGDYARALELYKNRVERQKQQEEKLLQGLALLDQRNPILSRPHLGSESSRAEIEDEDEWIFAVLGSLREMNGSDLGMTDLDWKNELKWEEMMEMEMERERGLSGRNWSH</sequence>